<evidence type="ECO:0000313" key="2">
    <source>
        <dbReference type="Proteomes" id="UP000054324"/>
    </source>
</evidence>
<dbReference type="EMBL" id="KL598362">
    <property type="protein sequence ID" value="KER18720.1"/>
    <property type="molecule type" value="Genomic_DNA"/>
</dbReference>
<dbReference type="GeneID" id="20330032"/>
<keyword evidence="2" id="KW-1185">Reference proteome</keyword>
<evidence type="ECO:0000313" key="1">
    <source>
        <dbReference type="EMBL" id="KER18720.1"/>
    </source>
</evidence>
<dbReference type="STRING" id="6198.A0A074Z661"/>
<dbReference type="Proteomes" id="UP000054324">
    <property type="component" value="Unassembled WGS sequence"/>
</dbReference>
<dbReference type="OrthoDB" id="7759664at2759"/>
<gene>
    <name evidence="1" type="ORF">T265_15867</name>
</gene>
<name>A0A074Z661_OPIVI</name>
<organism evidence="1 2">
    <name type="scientific">Opisthorchis viverrini</name>
    <name type="common">Southeast Asian liver fluke</name>
    <dbReference type="NCBI Taxonomy" id="6198"/>
    <lineage>
        <taxon>Eukaryota</taxon>
        <taxon>Metazoa</taxon>
        <taxon>Spiralia</taxon>
        <taxon>Lophotrochozoa</taxon>
        <taxon>Platyhelminthes</taxon>
        <taxon>Trematoda</taxon>
        <taxon>Digenea</taxon>
        <taxon>Opisthorchiida</taxon>
        <taxon>Opisthorchiata</taxon>
        <taxon>Opisthorchiidae</taxon>
        <taxon>Opisthorchis</taxon>
    </lineage>
</organism>
<sequence length="123" mass="13504">MPEPPSGTPDHVVEARLKASANARLTALRQINVLLNAAVLQMNAYLNASTDTNNPWLNGFNPTVSSADAVGVIQNDSDRYVHSWFVSLSANTWCWTAVVGSANYTHRTKVVETYNVRTRQPSC</sequence>
<protein>
    <submittedName>
        <fullName evidence="1">Uncharacterized protein</fullName>
    </submittedName>
</protein>
<dbReference type="CTD" id="20330032"/>
<dbReference type="KEGG" id="ovi:T265_15867"/>
<reference evidence="1 2" key="1">
    <citation type="submission" date="2013-11" db="EMBL/GenBank/DDBJ databases">
        <title>Opisthorchis viverrini - life in the bile duct.</title>
        <authorList>
            <person name="Young N.D."/>
            <person name="Nagarajan N."/>
            <person name="Lin S.J."/>
            <person name="Korhonen P.K."/>
            <person name="Jex A.R."/>
            <person name="Hall R.S."/>
            <person name="Safavi-Hemami H."/>
            <person name="Kaewkong W."/>
            <person name="Bertrand D."/>
            <person name="Gao S."/>
            <person name="Seet Q."/>
            <person name="Wongkham S."/>
            <person name="Teh B.T."/>
            <person name="Wongkham C."/>
            <person name="Intapan P.M."/>
            <person name="Maleewong W."/>
            <person name="Yang X."/>
            <person name="Hu M."/>
            <person name="Wang Z."/>
            <person name="Hofmann A."/>
            <person name="Sternberg P.W."/>
            <person name="Tan P."/>
            <person name="Wang J."/>
            <person name="Gasser R.B."/>
        </authorList>
    </citation>
    <scope>NUCLEOTIDE SEQUENCE [LARGE SCALE GENOMIC DNA]</scope>
</reference>
<proteinExistence type="predicted"/>
<accession>A0A074Z661</accession>
<dbReference type="AlphaFoldDB" id="A0A074Z661"/>
<dbReference type="RefSeq" id="XP_009177533.1">
    <property type="nucleotide sequence ID" value="XM_009179269.1"/>
</dbReference>
<feature type="non-terminal residue" evidence="1">
    <location>
        <position position="123"/>
    </location>
</feature>